<name>A0A1W1BF36_9ZZZZ</name>
<proteinExistence type="predicted"/>
<dbReference type="AlphaFoldDB" id="A0A1W1BF36"/>
<evidence type="ECO:0000313" key="1">
    <source>
        <dbReference type="EMBL" id="SFV52113.1"/>
    </source>
</evidence>
<protein>
    <submittedName>
        <fullName evidence="1">Uncharacterized protein</fullName>
    </submittedName>
</protein>
<dbReference type="EMBL" id="FPHD01000018">
    <property type="protein sequence ID" value="SFV52113.1"/>
    <property type="molecule type" value="Genomic_DNA"/>
</dbReference>
<gene>
    <name evidence="1" type="ORF">MNB_SV-8-871</name>
</gene>
<reference evidence="1" key="1">
    <citation type="submission" date="2016-10" db="EMBL/GenBank/DDBJ databases">
        <authorList>
            <person name="de Groot N.N."/>
        </authorList>
    </citation>
    <scope>NUCLEOTIDE SEQUENCE</scope>
</reference>
<sequence length="58" mass="6981">MTATISNHNLKGNVHISNYKKALLDVFDKKKVWNYLDEQRQIRKDKKKQTFFGEVIYH</sequence>
<organism evidence="1">
    <name type="scientific">hydrothermal vent metagenome</name>
    <dbReference type="NCBI Taxonomy" id="652676"/>
    <lineage>
        <taxon>unclassified sequences</taxon>
        <taxon>metagenomes</taxon>
        <taxon>ecological metagenomes</taxon>
    </lineage>
</organism>
<accession>A0A1W1BF36</accession>